<protein>
    <recommendedName>
        <fullName evidence="5">HTH tetR-type domain-containing protein</fullName>
    </recommendedName>
</protein>
<dbReference type="PRINTS" id="PR00455">
    <property type="entry name" value="HTHTETR"/>
</dbReference>
<dbReference type="Proteomes" id="UP000632535">
    <property type="component" value="Unassembled WGS sequence"/>
</dbReference>
<dbReference type="Gene3D" id="1.10.357.10">
    <property type="entry name" value="Tetracycline Repressor, domain 2"/>
    <property type="match status" value="1"/>
</dbReference>
<evidence type="ECO:0000256" key="2">
    <source>
        <dbReference type="ARBA" id="ARBA00023125"/>
    </source>
</evidence>
<keyword evidence="2 4" id="KW-0238">DNA-binding</keyword>
<dbReference type="RefSeq" id="WP_188522116.1">
    <property type="nucleotide sequence ID" value="NZ_BMDG01000002.1"/>
</dbReference>
<dbReference type="PROSITE" id="PS50977">
    <property type="entry name" value="HTH_TETR_2"/>
    <property type="match status" value="1"/>
</dbReference>
<organism evidence="6 7">
    <name type="scientific">Isoptericola cucumis</name>
    <dbReference type="NCBI Taxonomy" id="1776856"/>
    <lineage>
        <taxon>Bacteria</taxon>
        <taxon>Bacillati</taxon>
        <taxon>Actinomycetota</taxon>
        <taxon>Actinomycetes</taxon>
        <taxon>Micrococcales</taxon>
        <taxon>Promicromonosporaceae</taxon>
        <taxon>Isoptericola</taxon>
    </lineage>
</organism>
<evidence type="ECO:0000259" key="5">
    <source>
        <dbReference type="PROSITE" id="PS50977"/>
    </source>
</evidence>
<proteinExistence type="predicted"/>
<dbReference type="Gene3D" id="1.10.10.60">
    <property type="entry name" value="Homeodomain-like"/>
    <property type="match status" value="1"/>
</dbReference>
<dbReference type="Pfam" id="PF17754">
    <property type="entry name" value="TetR_C_14"/>
    <property type="match status" value="1"/>
</dbReference>
<keyword evidence="3" id="KW-0804">Transcription</keyword>
<dbReference type="PANTHER" id="PTHR30055:SF234">
    <property type="entry name" value="HTH-TYPE TRANSCRIPTIONAL REGULATOR BETI"/>
    <property type="match status" value="1"/>
</dbReference>
<feature type="DNA-binding region" description="H-T-H motif" evidence="4">
    <location>
        <begin position="33"/>
        <end position="52"/>
    </location>
</feature>
<accession>A0ABQ2B419</accession>
<dbReference type="InterPro" id="IPR001647">
    <property type="entry name" value="HTH_TetR"/>
</dbReference>
<dbReference type="InterPro" id="IPR050109">
    <property type="entry name" value="HTH-type_TetR-like_transc_reg"/>
</dbReference>
<name>A0ABQ2B419_9MICO</name>
<gene>
    <name evidence="6" type="ORF">GCM10007368_05290</name>
</gene>
<comment type="caution">
    <text evidence="6">The sequence shown here is derived from an EMBL/GenBank/DDBJ whole genome shotgun (WGS) entry which is preliminary data.</text>
</comment>
<evidence type="ECO:0000313" key="7">
    <source>
        <dbReference type="Proteomes" id="UP000632535"/>
    </source>
</evidence>
<keyword evidence="1" id="KW-0805">Transcription regulation</keyword>
<dbReference type="InterPro" id="IPR041347">
    <property type="entry name" value="MftR_C"/>
</dbReference>
<dbReference type="PANTHER" id="PTHR30055">
    <property type="entry name" value="HTH-TYPE TRANSCRIPTIONAL REGULATOR RUTR"/>
    <property type="match status" value="1"/>
</dbReference>
<dbReference type="EMBL" id="BMDG01000002">
    <property type="protein sequence ID" value="GGI05265.1"/>
    <property type="molecule type" value="Genomic_DNA"/>
</dbReference>
<evidence type="ECO:0000256" key="4">
    <source>
        <dbReference type="PROSITE-ProRule" id="PRU00335"/>
    </source>
</evidence>
<keyword evidence="7" id="KW-1185">Reference proteome</keyword>
<feature type="domain" description="HTH tetR-type" evidence="5">
    <location>
        <begin position="10"/>
        <end position="70"/>
    </location>
</feature>
<evidence type="ECO:0000256" key="1">
    <source>
        <dbReference type="ARBA" id="ARBA00023015"/>
    </source>
</evidence>
<evidence type="ECO:0000313" key="6">
    <source>
        <dbReference type="EMBL" id="GGI05265.1"/>
    </source>
</evidence>
<dbReference type="SUPFAM" id="SSF46689">
    <property type="entry name" value="Homeodomain-like"/>
    <property type="match status" value="1"/>
</dbReference>
<sequence length="186" mass="19468">MVHLSSPRARRTRARILDAALDLFERQGYEPTTVAQVADAAGVTPMTFFRHFPTKDAVLVTDPYDPLIADVVAAQPAVLPPFERVRLGMRAALGEIDPDEDATARRRVALVAANPALRAAVVAATAATEDAIVGRLVHDGVARLDARVAAAACLGACTAALLEPPDDGESLGAVVTRALDLLGQAS</sequence>
<evidence type="ECO:0000256" key="3">
    <source>
        <dbReference type="ARBA" id="ARBA00023163"/>
    </source>
</evidence>
<reference evidence="7" key="1">
    <citation type="journal article" date="2019" name="Int. J. Syst. Evol. Microbiol.">
        <title>The Global Catalogue of Microorganisms (GCM) 10K type strain sequencing project: providing services to taxonomists for standard genome sequencing and annotation.</title>
        <authorList>
            <consortium name="The Broad Institute Genomics Platform"/>
            <consortium name="The Broad Institute Genome Sequencing Center for Infectious Disease"/>
            <person name="Wu L."/>
            <person name="Ma J."/>
        </authorList>
    </citation>
    <scope>NUCLEOTIDE SEQUENCE [LARGE SCALE GENOMIC DNA]</scope>
    <source>
        <strain evidence="7">CCM 8653</strain>
    </source>
</reference>
<dbReference type="Pfam" id="PF00440">
    <property type="entry name" value="TetR_N"/>
    <property type="match status" value="1"/>
</dbReference>
<dbReference type="InterPro" id="IPR009057">
    <property type="entry name" value="Homeodomain-like_sf"/>
</dbReference>